<sequence>MPESFEAFQMNHQPAQITENHEKDQPVEQDACHSHFVFVQDSTVSTDLQLGLKYQWLIGERPLSIFVAISGVTSEVYWPKHEDIGKFLKVECSGIPKVVNLEVHGELVEGNIIKGFAEVAWCGGTPGKGVARYDCMLVEFRMCVKL</sequence>
<dbReference type="Proteomes" id="UP000829398">
    <property type="component" value="Chromosome 9"/>
</dbReference>
<gene>
    <name evidence="1" type="ORF">KPL71_027493</name>
</gene>
<proteinExistence type="predicted"/>
<protein>
    <submittedName>
        <fullName evidence="1">Uncharacterized protein</fullName>
    </submittedName>
</protein>
<evidence type="ECO:0000313" key="2">
    <source>
        <dbReference type="Proteomes" id="UP000829398"/>
    </source>
</evidence>
<name>A0ACB8I8Q7_CITSI</name>
<accession>A0ACB8I8Q7</accession>
<comment type="caution">
    <text evidence="1">The sequence shown here is derived from an EMBL/GenBank/DDBJ whole genome shotgun (WGS) entry which is preliminary data.</text>
</comment>
<organism evidence="1 2">
    <name type="scientific">Citrus sinensis</name>
    <name type="common">Sweet orange</name>
    <name type="synonym">Citrus aurantium var. sinensis</name>
    <dbReference type="NCBI Taxonomy" id="2711"/>
    <lineage>
        <taxon>Eukaryota</taxon>
        <taxon>Viridiplantae</taxon>
        <taxon>Streptophyta</taxon>
        <taxon>Embryophyta</taxon>
        <taxon>Tracheophyta</taxon>
        <taxon>Spermatophyta</taxon>
        <taxon>Magnoliopsida</taxon>
        <taxon>eudicotyledons</taxon>
        <taxon>Gunneridae</taxon>
        <taxon>Pentapetalae</taxon>
        <taxon>rosids</taxon>
        <taxon>malvids</taxon>
        <taxon>Sapindales</taxon>
        <taxon>Rutaceae</taxon>
        <taxon>Aurantioideae</taxon>
        <taxon>Citrus</taxon>
    </lineage>
</organism>
<dbReference type="EMBL" id="CM039178">
    <property type="protein sequence ID" value="KAH9682867.1"/>
    <property type="molecule type" value="Genomic_DNA"/>
</dbReference>
<evidence type="ECO:0000313" key="1">
    <source>
        <dbReference type="EMBL" id="KAH9682867.1"/>
    </source>
</evidence>
<reference evidence="2" key="1">
    <citation type="journal article" date="2023" name="Hortic. Res.">
        <title>A chromosome-level phased genome enabling allele-level studies in sweet orange: a case study on citrus Huanglongbing tolerance.</title>
        <authorList>
            <person name="Wu B."/>
            <person name="Yu Q."/>
            <person name="Deng Z."/>
            <person name="Duan Y."/>
            <person name="Luo F."/>
            <person name="Gmitter F. Jr."/>
        </authorList>
    </citation>
    <scope>NUCLEOTIDE SEQUENCE [LARGE SCALE GENOMIC DNA]</scope>
    <source>
        <strain evidence="2">cv. Valencia</strain>
    </source>
</reference>
<keyword evidence="2" id="KW-1185">Reference proteome</keyword>